<evidence type="ECO:0000256" key="6">
    <source>
        <dbReference type="PIRNR" id="PIRNR000535"/>
    </source>
</evidence>
<dbReference type="Gene3D" id="3.40.1190.20">
    <property type="match status" value="1"/>
</dbReference>
<evidence type="ECO:0000256" key="1">
    <source>
        <dbReference type="ARBA" id="ARBA00005380"/>
    </source>
</evidence>
<dbReference type="GO" id="GO:0009024">
    <property type="term" value="F:tagatose-6-phosphate kinase activity"/>
    <property type="evidence" value="ECO:0007669"/>
    <property type="project" value="UniProtKB-EC"/>
</dbReference>
<keyword evidence="3 6" id="KW-0547">Nucleotide-binding</keyword>
<sequence length="270" mass="29357">MIYTVTLDPSESVVGKGINISLILKKLGIDSIATGVVNHKNVEQVAEELDKAEIENQFIEQTRGIKITAKNQQKLLDYLKVLKAGDILVIAGSFAKGIDPVYLTDLAKVADQRAAALVVDVPYENVLDILPMNPLLIKPNETELKHWFEKDDKEVTTKELIDMAHNLVVRGAQHVLLSLGANGAAIVNMMDALMAHAPEIEEVDSSGSGDALLGTFLAGMLKGYTPVRNLADAIAAGSDTAQSKWLTDFRTTPALQKQVIARRITFEEAE</sequence>
<keyword evidence="5 6" id="KW-0067">ATP-binding</keyword>
<dbReference type="PANTHER" id="PTHR46566">
    <property type="entry name" value="1-PHOSPHOFRUCTOKINASE-RELATED"/>
    <property type="match status" value="1"/>
</dbReference>
<protein>
    <recommendedName>
        <fullName evidence="6">Tagatose-6-phosphate kinase</fullName>
        <ecNumber evidence="6">2.7.1.144</ecNumber>
    </recommendedName>
</protein>
<accession>A0A7D9N4G3</accession>
<gene>
    <name evidence="8" type="ORF">T285_00880</name>
</gene>
<evidence type="ECO:0000256" key="4">
    <source>
        <dbReference type="ARBA" id="ARBA00022777"/>
    </source>
</evidence>
<dbReference type="EC" id="2.7.1.144" evidence="6"/>
<comment type="catalytic activity">
    <reaction evidence="6">
        <text>D-tagatofuranose 6-phosphate + ATP = D-tagatofuranose 1,6-bisphosphate + ADP + H(+)</text>
        <dbReference type="Rhea" id="RHEA:12420"/>
        <dbReference type="ChEBI" id="CHEBI:15378"/>
        <dbReference type="ChEBI" id="CHEBI:30616"/>
        <dbReference type="ChEBI" id="CHEBI:58694"/>
        <dbReference type="ChEBI" id="CHEBI:58695"/>
        <dbReference type="ChEBI" id="CHEBI:456216"/>
        <dbReference type="EC" id="2.7.1.144"/>
    </reaction>
</comment>
<proteinExistence type="inferred from homology"/>
<keyword evidence="4 8" id="KW-0418">Kinase</keyword>
<comment type="pathway">
    <text evidence="6">Carbohydrate metabolism; D-tagatose 6-phosphate degradation; D-glyceraldehyde 3-phosphate and glycerone phosphate from D-tagatose 6-phosphate: step 1/2.</text>
</comment>
<evidence type="ECO:0000256" key="2">
    <source>
        <dbReference type="ARBA" id="ARBA00022679"/>
    </source>
</evidence>
<comment type="similarity">
    <text evidence="6">Belongs to the carbohydrate kinase PfkB family. LacC subfamily.</text>
</comment>
<evidence type="ECO:0000256" key="5">
    <source>
        <dbReference type="ARBA" id="ARBA00022840"/>
    </source>
</evidence>
<dbReference type="GO" id="GO:2001059">
    <property type="term" value="P:D-tagatose 6-phosphate catabolic process"/>
    <property type="evidence" value="ECO:0007669"/>
    <property type="project" value="UniProtKB-UniPathway"/>
</dbReference>
<reference evidence="8 9" key="1">
    <citation type="journal article" date="2014" name="Genome Announc.">
        <title>Complete Genome Sequences of Lactobacillus johnsonii Strain N6.2 and Lactobacillus reuteri Strain TD1.</title>
        <authorList>
            <person name="Leonard M.T."/>
            <person name="Valladares R.B."/>
            <person name="Ardissone A."/>
            <person name="Gonzalez C.F."/>
            <person name="Lorca G.L."/>
            <person name="Triplett E.W."/>
        </authorList>
    </citation>
    <scope>NUCLEOTIDE SEQUENCE [LARGE SCALE GENOMIC DNA]</scope>
    <source>
        <strain evidence="8 9">N6.2</strain>
    </source>
</reference>
<dbReference type="UniPathway" id="UPA00704">
    <property type="reaction ID" value="UER00715"/>
</dbReference>
<feature type="domain" description="Carbohydrate kinase PfkB" evidence="7">
    <location>
        <begin position="14"/>
        <end position="243"/>
    </location>
</feature>
<dbReference type="PANTHER" id="PTHR46566:SF1">
    <property type="entry name" value="1-PHOSPHOFRUCTOKINASE"/>
    <property type="match status" value="1"/>
</dbReference>
<evidence type="ECO:0000259" key="7">
    <source>
        <dbReference type="Pfam" id="PF00294"/>
    </source>
</evidence>
<dbReference type="InterPro" id="IPR029056">
    <property type="entry name" value="Ribokinase-like"/>
</dbReference>
<evidence type="ECO:0000313" key="9">
    <source>
        <dbReference type="Proteomes" id="UP000018522"/>
    </source>
</evidence>
<evidence type="ECO:0000256" key="3">
    <source>
        <dbReference type="ARBA" id="ARBA00022741"/>
    </source>
</evidence>
<dbReference type="KEGG" id="ljn:T285_00880"/>
<comment type="similarity">
    <text evidence="1">Belongs to the carbohydrate kinase pfkB family.</text>
</comment>
<dbReference type="PIRSF" id="PIRSF000535">
    <property type="entry name" value="1PFK/6PFK/LacC"/>
    <property type="match status" value="1"/>
</dbReference>
<dbReference type="GO" id="GO:0005829">
    <property type="term" value="C:cytosol"/>
    <property type="evidence" value="ECO:0007669"/>
    <property type="project" value="TreeGrafter"/>
</dbReference>
<dbReference type="SUPFAM" id="SSF53613">
    <property type="entry name" value="Ribokinase-like"/>
    <property type="match status" value="1"/>
</dbReference>
<dbReference type="GO" id="GO:0005524">
    <property type="term" value="F:ATP binding"/>
    <property type="evidence" value="ECO:0007669"/>
    <property type="project" value="UniProtKB-KW"/>
</dbReference>
<keyword evidence="6" id="KW-0423">Lactose metabolism</keyword>
<dbReference type="EMBL" id="CP006811">
    <property type="protein sequence ID" value="AHA96663.1"/>
    <property type="molecule type" value="Genomic_DNA"/>
</dbReference>
<dbReference type="InterPro" id="IPR017583">
    <property type="entry name" value="Tagatose/fructose_Pkinase"/>
</dbReference>
<organism evidence="8 9">
    <name type="scientific">Lactobacillus johnsonii N6.2</name>
    <dbReference type="NCBI Taxonomy" id="1408186"/>
    <lineage>
        <taxon>Bacteria</taxon>
        <taxon>Bacillati</taxon>
        <taxon>Bacillota</taxon>
        <taxon>Bacilli</taxon>
        <taxon>Lactobacillales</taxon>
        <taxon>Lactobacillaceae</taxon>
        <taxon>Lactobacillus</taxon>
    </lineage>
</organism>
<name>A0A7D9N4G3_LACJH</name>
<dbReference type="Proteomes" id="UP000018522">
    <property type="component" value="Chromosome"/>
</dbReference>
<dbReference type="Pfam" id="PF00294">
    <property type="entry name" value="PfkB"/>
    <property type="match status" value="1"/>
</dbReference>
<dbReference type="GO" id="GO:0008443">
    <property type="term" value="F:phosphofructokinase activity"/>
    <property type="evidence" value="ECO:0007669"/>
    <property type="project" value="TreeGrafter"/>
</dbReference>
<dbReference type="InterPro" id="IPR011611">
    <property type="entry name" value="PfkB_dom"/>
</dbReference>
<keyword evidence="2 6" id="KW-0808">Transferase</keyword>
<dbReference type="AlphaFoldDB" id="A0A7D9N4G3"/>
<dbReference type="GO" id="GO:0005988">
    <property type="term" value="P:lactose metabolic process"/>
    <property type="evidence" value="ECO:0007669"/>
    <property type="project" value="UniProtKB-KW"/>
</dbReference>
<evidence type="ECO:0000313" key="8">
    <source>
        <dbReference type="EMBL" id="AHA96663.1"/>
    </source>
</evidence>